<reference evidence="2 3" key="2">
    <citation type="submission" date="2020-02" db="EMBL/GenBank/DDBJ databases">
        <title>Candidatus Galacturonibacter soehngenii shows hetero-acetogenic catabolism of galacturonic acid but lacks a canonical carbon monoxide dehydrogenase/acetyl-CoA synthase complex.</title>
        <authorList>
            <person name="Diender M."/>
            <person name="Stouten G.R."/>
            <person name="Petersen J.F."/>
            <person name="Nielsen P.H."/>
            <person name="Dueholm M.S."/>
            <person name="Pronk J.T."/>
            <person name="Van Loosdrecht M.C.M."/>
        </authorList>
    </citation>
    <scope>NUCLEOTIDE SEQUENCE [LARGE SCALE GENOMIC DNA]</scope>
    <source>
        <strain evidence="2">GalUA</strain>
    </source>
</reference>
<evidence type="ECO:0000256" key="1">
    <source>
        <dbReference type="SAM" id="Phobius"/>
    </source>
</evidence>
<keyword evidence="1" id="KW-1133">Transmembrane helix</keyword>
<dbReference type="RefSeq" id="WP_151148134.1">
    <property type="nucleotide sequence ID" value="NZ_WAGX01000008.1"/>
</dbReference>
<dbReference type="Pfam" id="PF18956">
    <property type="entry name" value="DUF5699"/>
    <property type="match status" value="1"/>
</dbReference>
<gene>
    <name evidence="2" type="ORF">F7O84_17155</name>
</gene>
<keyword evidence="1" id="KW-0812">Transmembrane</keyword>
<accession>A0A7V7UAC6</accession>
<dbReference type="InterPro" id="IPR043753">
    <property type="entry name" value="DUF5699"/>
</dbReference>
<reference evidence="2 3" key="1">
    <citation type="submission" date="2019-09" db="EMBL/GenBank/DDBJ databases">
        <authorList>
            <person name="Valk L.C."/>
        </authorList>
    </citation>
    <scope>NUCLEOTIDE SEQUENCE [LARGE SCALE GENOMIC DNA]</scope>
    <source>
        <strain evidence="2">GalUA</strain>
    </source>
</reference>
<feature type="transmembrane region" description="Helical" evidence="1">
    <location>
        <begin position="60"/>
        <end position="83"/>
    </location>
</feature>
<evidence type="ECO:0000313" key="2">
    <source>
        <dbReference type="EMBL" id="KAB1434226.1"/>
    </source>
</evidence>
<organism evidence="2 3">
    <name type="scientific">Candidatus Galacturonatibacter soehngenii</name>
    <dbReference type="NCBI Taxonomy" id="2307010"/>
    <lineage>
        <taxon>Bacteria</taxon>
        <taxon>Bacillati</taxon>
        <taxon>Bacillota</taxon>
        <taxon>Clostridia</taxon>
        <taxon>Lachnospirales</taxon>
        <taxon>Lachnospiraceae</taxon>
        <taxon>Candidatus Galacturonatibacter</taxon>
    </lineage>
</organism>
<dbReference type="Proteomes" id="UP000461768">
    <property type="component" value="Unassembled WGS sequence"/>
</dbReference>
<keyword evidence="3" id="KW-1185">Reference proteome</keyword>
<proteinExistence type="predicted"/>
<protein>
    <submittedName>
        <fullName evidence="2">Uncharacterized protein</fullName>
    </submittedName>
</protein>
<keyword evidence="1" id="KW-0472">Membrane</keyword>
<feature type="transmembrane region" description="Helical" evidence="1">
    <location>
        <begin position="7"/>
        <end position="26"/>
    </location>
</feature>
<dbReference type="OrthoDB" id="95627at2"/>
<name>A0A7V7UAC6_9FIRM</name>
<dbReference type="AlphaFoldDB" id="A0A7V7UAC6"/>
<dbReference type="EMBL" id="WAGX01000008">
    <property type="protein sequence ID" value="KAB1434226.1"/>
    <property type="molecule type" value="Genomic_DNA"/>
</dbReference>
<comment type="caution">
    <text evidence="2">The sequence shown here is derived from an EMBL/GenBank/DDBJ whole genome shotgun (WGS) entry which is preliminary data.</text>
</comment>
<evidence type="ECO:0000313" key="3">
    <source>
        <dbReference type="Proteomes" id="UP000461768"/>
    </source>
</evidence>
<sequence>MKLIKFVFKIIAAPLVVVLTIATPIFTFLFCYAATLLEIVSGIGVLVSIALLISGEKLGCGVFLFLSFLISPFGIPAIAEWLIDRLRSLNYSLRYFIMS</sequence>
<feature type="transmembrane region" description="Helical" evidence="1">
    <location>
        <begin position="32"/>
        <end position="53"/>
    </location>
</feature>